<feature type="compositionally biased region" description="Acidic residues" evidence="1">
    <location>
        <begin position="478"/>
        <end position="496"/>
    </location>
</feature>
<dbReference type="PANTHER" id="PTHR13060">
    <property type="entry name" value="SGT1 PROTEIN HSGT1 SUPPRESSOR OF GCR2"/>
    <property type="match status" value="1"/>
</dbReference>
<proteinExistence type="predicted"/>
<reference evidence="2" key="1">
    <citation type="submission" date="2023-03" db="EMBL/GenBank/DDBJ databases">
        <title>Mating type loci evolution in Malassezia.</title>
        <authorList>
            <person name="Coelho M.A."/>
        </authorList>
    </citation>
    <scope>NUCLEOTIDE SEQUENCE</scope>
    <source>
        <strain evidence="2">CBS 11721</strain>
    </source>
</reference>
<dbReference type="PANTHER" id="PTHR13060:SF0">
    <property type="entry name" value="PROTEIN ECDYSONELESS HOMOLOG"/>
    <property type="match status" value="1"/>
</dbReference>
<protein>
    <recommendedName>
        <fullName evidence="4">Protein SGT1</fullName>
    </recommendedName>
</protein>
<evidence type="ECO:0000313" key="2">
    <source>
        <dbReference type="EMBL" id="WFD34236.1"/>
    </source>
</evidence>
<gene>
    <name evidence="2" type="ORF">MCUN1_001073</name>
</gene>
<evidence type="ECO:0000313" key="3">
    <source>
        <dbReference type="Proteomes" id="UP001219933"/>
    </source>
</evidence>
<feature type="compositionally biased region" description="Basic and acidic residues" evidence="1">
    <location>
        <begin position="497"/>
        <end position="514"/>
    </location>
</feature>
<dbReference type="GO" id="GO:0005634">
    <property type="term" value="C:nucleus"/>
    <property type="evidence" value="ECO:0007669"/>
    <property type="project" value="TreeGrafter"/>
</dbReference>
<keyword evidence="3" id="KW-1185">Reference proteome</keyword>
<sequence length="830" mass="90759">MTIAQQDPIDEASERASVFEALLVPADGQTGDVALAASALQFIDDACKREPPNGPGGYLWHREAPSARIPEDAPNGAAMISMRIGDYVDDEWLVTGLLLDYSRLHPQLCIRVQDHDGEFLLIEAADELPTWLRPENAVNRVWLCNGHLHIVPLEYQSPGVSDDSPHAAFLSIQEAVAIVRSDSVPTQASEHLEEAAFGRVNFPASALAQKHTTLAYMPYKAARLLADSPQIVADAVHALTSGDVVSMRATQRLTTFDVTPSESFPPPNTVLVKVPMTRPLYAELAFSRFFPSRAFGKQWQDAVEAYRAEGKDVHGRWADTGAKLTAGLEMYAVSVKSRAKRQNIEPDASPGALEKFISSLASLGYFGDEKRDSARWKELQQAAIETARRAEAPHNASSDAYAQEKVIERGIQAECHPLNHNDPTIHSLEDSEDWLSVIPEQLEGLHGAPDDAVMSRLSEFMSRMGDFVNAQGDVEGAMFDDDEFDDESDDGAESEPEERPSKMSAAERERRMAELVKPLEASEWGEATMVEREKTVETPKAEPAAEEARMARNVPHIPNVQPAGEAPTRLQGLSQEHYDGASDSGESLPDDQDDHPEDREARAKWLGMEGEPVDDVDMDNEIGDFLEFARKTLGLSEEQYAKIIADHKSRTKSADEVHGVAQFGAAPPAPPKLEPAIVPRPDEKPEPQGPITSAAEREDARIRAQEYEKEMSNAPRKPNPMLNSFDAVLGAMEAELEAARKAQGPVDPVEDVHDDEITPEDAELLHQLLATGGSIPESLQRFADETGTSAPEVEMLRNFLESFKAQGSDAGPVGTLLGRLGVGALPRDTP</sequence>
<evidence type="ECO:0000256" key="1">
    <source>
        <dbReference type="SAM" id="MobiDB-lite"/>
    </source>
</evidence>
<accession>A0AAF0EPK6</accession>
<feature type="compositionally biased region" description="Basic and acidic residues" evidence="1">
    <location>
        <begin position="648"/>
        <end position="658"/>
    </location>
</feature>
<evidence type="ECO:0008006" key="4">
    <source>
        <dbReference type="Google" id="ProtNLM"/>
    </source>
</evidence>
<feature type="compositionally biased region" description="Basic and acidic residues" evidence="1">
    <location>
        <begin position="529"/>
        <end position="540"/>
    </location>
</feature>
<dbReference type="EMBL" id="CP119878">
    <property type="protein sequence ID" value="WFD34236.1"/>
    <property type="molecule type" value="Genomic_DNA"/>
</dbReference>
<name>A0AAF0EPK6_9BASI</name>
<dbReference type="Pfam" id="PF07093">
    <property type="entry name" value="SGT1"/>
    <property type="match status" value="1"/>
</dbReference>
<feature type="region of interest" description="Disordered" evidence="1">
    <location>
        <begin position="478"/>
        <end position="601"/>
    </location>
</feature>
<dbReference type="Proteomes" id="UP001219933">
    <property type="component" value="Chromosome 2"/>
</dbReference>
<dbReference type="AlphaFoldDB" id="A0AAF0EPK6"/>
<organism evidence="2 3">
    <name type="scientific">Malassezia cuniculi</name>
    <dbReference type="NCBI Taxonomy" id="948313"/>
    <lineage>
        <taxon>Eukaryota</taxon>
        <taxon>Fungi</taxon>
        <taxon>Dikarya</taxon>
        <taxon>Basidiomycota</taxon>
        <taxon>Ustilaginomycotina</taxon>
        <taxon>Malasseziomycetes</taxon>
        <taxon>Malasseziales</taxon>
        <taxon>Malasseziaceae</taxon>
        <taxon>Malassezia</taxon>
    </lineage>
</organism>
<dbReference type="InterPro" id="IPR010770">
    <property type="entry name" value="Ecd"/>
</dbReference>
<feature type="region of interest" description="Disordered" evidence="1">
    <location>
        <begin position="648"/>
        <end position="699"/>
    </location>
</feature>